<dbReference type="Pfam" id="PF00043">
    <property type="entry name" value="GST_C"/>
    <property type="match status" value="1"/>
</dbReference>
<dbReference type="InterPro" id="IPR010987">
    <property type="entry name" value="Glutathione-S-Trfase_C-like"/>
</dbReference>
<dbReference type="GO" id="GO:0005829">
    <property type="term" value="C:cytosol"/>
    <property type="evidence" value="ECO:0007669"/>
    <property type="project" value="TreeGrafter"/>
</dbReference>
<evidence type="ECO:0000256" key="3">
    <source>
        <dbReference type="ARBA" id="ARBA00012838"/>
    </source>
</evidence>
<evidence type="ECO:0000256" key="2">
    <source>
        <dbReference type="ARBA" id="ARBA00005594"/>
    </source>
</evidence>
<dbReference type="NCBIfam" id="TIGR00398">
    <property type="entry name" value="metG"/>
    <property type="match status" value="1"/>
</dbReference>
<dbReference type="InterPro" id="IPR004046">
    <property type="entry name" value="GST_C"/>
</dbReference>
<keyword evidence="8 14" id="KW-0067">ATP-binding</keyword>
<organism evidence="18 19">
    <name type="scientific">Aromia moschata</name>
    <dbReference type="NCBI Taxonomy" id="1265417"/>
    <lineage>
        <taxon>Eukaryota</taxon>
        <taxon>Metazoa</taxon>
        <taxon>Ecdysozoa</taxon>
        <taxon>Arthropoda</taxon>
        <taxon>Hexapoda</taxon>
        <taxon>Insecta</taxon>
        <taxon>Pterygota</taxon>
        <taxon>Neoptera</taxon>
        <taxon>Endopterygota</taxon>
        <taxon>Coleoptera</taxon>
        <taxon>Polyphaga</taxon>
        <taxon>Cucujiformia</taxon>
        <taxon>Chrysomeloidea</taxon>
        <taxon>Cerambycidae</taxon>
        <taxon>Cerambycinae</taxon>
        <taxon>Callichromatini</taxon>
        <taxon>Aromia</taxon>
    </lineage>
</organism>
<evidence type="ECO:0000256" key="5">
    <source>
        <dbReference type="ARBA" id="ARBA00022490"/>
    </source>
</evidence>
<feature type="compositionally biased region" description="Polar residues" evidence="15">
    <location>
        <begin position="912"/>
        <end position="922"/>
    </location>
</feature>
<gene>
    <name evidence="18" type="ORF">NQ318_013355</name>
</gene>
<dbReference type="InterPro" id="IPR009080">
    <property type="entry name" value="tRNAsynth_Ia_anticodon-bd"/>
</dbReference>
<dbReference type="GO" id="GO:0004825">
    <property type="term" value="F:methionine-tRNA ligase activity"/>
    <property type="evidence" value="ECO:0007669"/>
    <property type="project" value="UniProtKB-EC"/>
</dbReference>
<feature type="compositionally biased region" description="Basic and acidic residues" evidence="15">
    <location>
        <begin position="828"/>
        <end position="840"/>
    </location>
</feature>
<dbReference type="InterPro" id="IPR015413">
    <property type="entry name" value="Methionyl/Leucyl_tRNA_Synth"/>
</dbReference>
<evidence type="ECO:0000256" key="10">
    <source>
        <dbReference type="ARBA" id="ARBA00022917"/>
    </source>
</evidence>
<protein>
    <recommendedName>
        <fullName evidence="4">Methionine--tRNA ligase, cytoplasmic</fullName>
        <ecNumber evidence="3">6.1.1.10</ecNumber>
    </recommendedName>
    <alternativeName>
        <fullName evidence="12">Methionyl-tRNA synthetase</fullName>
    </alternativeName>
</protein>
<comment type="similarity">
    <text evidence="2 14">Belongs to the class-I aminoacyl-tRNA synthetase family.</text>
</comment>
<dbReference type="SUPFAM" id="SSF52374">
    <property type="entry name" value="Nucleotidylyl transferase"/>
    <property type="match status" value="1"/>
</dbReference>
<dbReference type="GO" id="GO:0003723">
    <property type="term" value="F:RNA binding"/>
    <property type="evidence" value="ECO:0007669"/>
    <property type="project" value="UniProtKB-KW"/>
</dbReference>
<evidence type="ECO:0000259" key="16">
    <source>
        <dbReference type="PROSITE" id="PS50405"/>
    </source>
</evidence>
<dbReference type="FunFam" id="2.20.28.20:FF:000001">
    <property type="entry name" value="Methionine--tRNA ligase"/>
    <property type="match status" value="1"/>
</dbReference>
<dbReference type="EMBL" id="JAPWTK010000318">
    <property type="protein sequence ID" value="KAJ8942642.1"/>
    <property type="molecule type" value="Genomic_DNA"/>
</dbReference>
<dbReference type="EC" id="6.1.1.10" evidence="3"/>
<evidence type="ECO:0000259" key="17">
    <source>
        <dbReference type="PROSITE" id="PS51185"/>
    </source>
</evidence>
<evidence type="ECO:0000256" key="11">
    <source>
        <dbReference type="ARBA" id="ARBA00023146"/>
    </source>
</evidence>
<evidence type="ECO:0000256" key="15">
    <source>
        <dbReference type="SAM" id="MobiDB-lite"/>
    </source>
</evidence>
<keyword evidence="11 14" id="KW-0030">Aminoacyl-tRNA synthetase</keyword>
<evidence type="ECO:0000256" key="6">
    <source>
        <dbReference type="ARBA" id="ARBA00022598"/>
    </source>
</evidence>
<dbReference type="SUPFAM" id="SSF57770">
    <property type="entry name" value="Methionyl-tRNA synthetase (MetRS), Zn-domain"/>
    <property type="match status" value="1"/>
</dbReference>
<dbReference type="Gene3D" id="1.10.287.10">
    <property type="entry name" value="S15/NS1, RNA-binding"/>
    <property type="match status" value="2"/>
</dbReference>
<dbReference type="Gene3D" id="1.20.1050.10">
    <property type="match status" value="1"/>
</dbReference>
<evidence type="ECO:0000256" key="12">
    <source>
        <dbReference type="ARBA" id="ARBA00030904"/>
    </source>
</evidence>
<dbReference type="InterPro" id="IPR001412">
    <property type="entry name" value="aa-tRNA-synth_I_CS"/>
</dbReference>
<comment type="catalytic activity">
    <reaction evidence="13">
        <text>tRNA(Met) + L-methionine + ATP = L-methionyl-tRNA(Met) + AMP + diphosphate</text>
        <dbReference type="Rhea" id="RHEA:13481"/>
        <dbReference type="Rhea" id="RHEA-COMP:9667"/>
        <dbReference type="Rhea" id="RHEA-COMP:9698"/>
        <dbReference type="ChEBI" id="CHEBI:30616"/>
        <dbReference type="ChEBI" id="CHEBI:33019"/>
        <dbReference type="ChEBI" id="CHEBI:57844"/>
        <dbReference type="ChEBI" id="CHEBI:78442"/>
        <dbReference type="ChEBI" id="CHEBI:78530"/>
        <dbReference type="ChEBI" id="CHEBI:456215"/>
        <dbReference type="EC" id="6.1.1.10"/>
    </reaction>
</comment>
<dbReference type="InterPro" id="IPR014729">
    <property type="entry name" value="Rossmann-like_a/b/a_fold"/>
</dbReference>
<dbReference type="Pfam" id="PF00458">
    <property type="entry name" value="WHEP-TRS"/>
    <property type="match status" value="2"/>
</dbReference>
<comment type="caution">
    <text evidence="18">The sequence shown here is derived from an EMBL/GenBank/DDBJ whole genome shotgun (WGS) entry which is preliminary data.</text>
</comment>
<dbReference type="Gene3D" id="3.40.50.620">
    <property type="entry name" value="HUPs"/>
    <property type="match status" value="1"/>
</dbReference>
<dbReference type="CDD" id="cd00939">
    <property type="entry name" value="MetRS_RNA"/>
    <property type="match status" value="2"/>
</dbReference>
<evidence type="ECO:0000256" key="8">
    <source>
        <dbReference type="ARBA" id="ARBA00022840"/>
    </source>
</evidence>
<evidence type="ECO:0000256" key="7">
    <source>
        <dbReference type="ARBA" id="ARBA00022741"/>
    </source>
</evidence>
<dbReference type="InterPro" id="IPR029038">
    <property type="entry name" value="MetRS_Zn"/>
</dbReference>
<accession>A0AAV8XWK1</accession>
<feature type="domain" description="WHEP-TRS" evidence="17">
    <location>
        <begin position="856"/>
        <end position="912"/>
    </location>
</feature>
<evidence type="ECO:0000256" key="4">
    <source>
        <dbReference type="ARBA" id="ARBA00018335"/>
    </source>
</evidence>
<feature type="domain" description="GST C-terminal" evidence="16">
    <location>
        <begin position="70"/>
        <end position="191"/>
    </location>
</feature>
<dbReference type="PANTHER" id="PTHR45765:SF1">
    <property type="entry name" value="METHIONINE--TRNA LIGASE, CYTOPLASMIC"/>
    <property type="match status" value="1"/>
</dbReference>
<dbReference type="PROSITE" id="PS00178">
    <property type="entry name" value="AA_TRNA_LIGASE_I"/>
    <property type="match status" value="1"/>
</dbReference>
<dbReference type="PRINTS" id="PR01041">
    <property type="entry name" value="TRNASYNTHMET"/>
</dbReference>
<keyword evidence="6 14" id="KW-0436">Ligase</keyword>
<dbReference type="InterPro" id="IPR014758">
    <property type="entry name" value="Met-tRNA_synth"/>
</dbReference>
<dbReference type="Gene3D" id="3.40.30.10">
    <property type="entry name" value="Glutaredoxin"/>
    <property type="match status" value="1"/>
</dbReference>
<feature type="region of interest" description="Disordered" evidence="15">
    <location>
        <begin position="903"/>
        <end position="931"/>
    </location>
</feature>
<keyword evidence="10 14" id="KW-0648">Protein biosynthesis</keyword>
<dbReference type="Pfam" id="PF19303">
    <property type="entry name" value="Anticodon_3"/>
    <property type="match status" value="1"/>
</dbReference>
<dbReference type="NCBIfam" id="NF001100">
    <property type="entry name" value="PRK00133.1"/>
    <property type="match status" value="1"/>
</dbReference>
<keyword evidence="5" id="KW-0963">Cytoplasm</keyword>
<dbReference type="FunFam" id="1.10.287.10:FF:000014">
    <property type="entry name" value="Methionyl-tRNA synthetase"/>
    <property type="match status" value="2"/>
</dbReference>
<evidence type="ECO:0000256" key="13">
    <source>
        <dbReference type="ARBA" id="ARBA00047364"/>
    </source>
</evidence>
<dbReference type="InterPro" id="IPR009068">
    <property type="entry name" value="uS15_NS1_RNA-bd_sf"/>
</dbReference>
<dbReference type="SUPFAM" id="SSF47060">
    <property type="entry name" value="S15/NS1 RNA-binding domain"/>
    <property type="match status" value="2"/>
</dbReference>
<dbReference type="GO" id="GO:0005524">
    <property type="term" value="F:ATP binding"/>
    <property type="evidence" value="ECO:0007669"/>
    <property type="project" value="UniProtKB-KW"/>
</dbReference>
<evidence type="ECO:0000256" key="1">
    <source>
        <dbReference type="ARBA" id="ARBA00004496"/>
    </source>
</evidence>
<comment type="subcellular location">
    <subcellularLocation>
        <location evidence="1">Cytoplasm</location>
    </subcellularLocation>
</comment>
<dbReference type="InterPro" id="IPR023458">
    <property type="entry name" value="Met-tRNA_ligase_1"/>
</dbReference>
<keyword evidence="9" id="KW-0694">RNA-binding</keyword>
<feature type="region of interest" description="Disordered" evidence="15">
    <location>
        <begin position="821"/>
        <end position="851"/>
    </location>
</feature>
<dbReference type="Gene3D" id="1.10.730.10">
    <property type="entry name" value="Isoleucyl-tRNA Synthetase, Domain 1"/>
    <property type="match status" value="1"/>
</dbReference>
<dbReference type="Pfam" id="PF18485">
    <property type="entry name" value="GST_N_5"/>
    <property type="match status" value="1"/>
</dbReference>
<dbReference type="InterPro" id="IPR041872">
    <property type="entry name" value="Anticodon_Met"/>
</dbReference>
<dbReference type="InterPro" id="IPR000738">
    <property type="entry name" value="WHEP-TRS_dom"/>
</dbReference>
<evidence type="ECO:0000313" key="18">
    <source>
        <dbReference type="EMBL" id="KAJ8942642.1"/>
    </source>
</evidence>
<dbReference type="GO" id="GO:0006431">
    <property type="term" value="P:methionyl-tRNA aminoacylation"/>
    <property type="evidence" value="ECO:0007669"/>
    <property type="project" value="InterPro"/>
</dbReference>
<dbReference type="CDD" id="cd07957">
    <property type="entry name" value="Anticodon_Ia_Met"/>
    <property type="match status" value="1"/>
</dbReference>
<keyword evidence="19" id="KW-1185">Reference proteome</keyword>
<dbReference type="CDD" id="cd00814">
    <property type="entry name" value="MetRS_core"/>
    <property type="match status" value="1"/>
</dbReference>
<evidence type="ECO:0000256" key="9">
    <source>
        <dbReference type="ARBA" id="ARBA00022884"/>
    </source>
</evidence>
<dbReference type="InterPro" id="IPR036282">
    <property type="entry name" value="Glutathione-S-Trfase_C_sf"/>
</dbReference>
<dbReference type="InterPro" id="IPR033911">
    <property type="entry name" value="MetRS_core"/>
</dbReference>
<dbReference type="InterPro" id="IPR041598">
    <property type="entry name" value="MARS_N"/>
</dbReference>
<evidence type="ECO:0000313" key="19">
    <source>
        <dbReference type="Proteomes" id="UP001162162"/>
    </source>
</evidence>
<evidence type="ECO:0000256" key="14">
    <source>
        <dbReference type="RuleBase" id="RU363039"/>
    </source>
</evidence>
<dbReference type="SUPFAM" id="SSF47616">
    <property type="entry name" value="GST C-terminal domain-like"/>
    <property type="match status" value="1"/>
</dbReference>
<dbReference type="PROSITE" id="PS50405">
    <property type="entry name" value="GST_CTER"/>
    <property type="match status" value="1"/>
</dbReference>
<dbReference type="Gene3D" id="2.20.28.20">
    <property type="entry name" value="Methionyl-tRNA synthetase, Zn-domain"/>
    <property type="match status" value="1"/>
</dbReference>
<dbReference type="PROSITE" id="PS51185">
    <property type="entry name" value="WHEP_TRS_2"/>
    <property type="match status" value="2"/>
</dbReference>
<dbReference type="SMART" id="SM00991">
    <property type="entry name" value="WHEP-TRS"/>
    <property type="match status" value="2"/>
</dbReference>
<feature type="domain" description="WHEP-TRS" evidence="17">
    <location>
        <begin position="926"/>
        <end position="982"/>
    </location>
</feature>
<name>A0AAV8XWK1_9CUCU</name>
<dbReference type="GO" id="GO:0017101">
    <property type="term" value="C:aminoacyl-tRNA synthetase multienzyme complex"/>
    <property type="evidence" value="ECO:0007669"/>
    <property type="project" value="TreeGrafter"/>
</dbReference>
<dbReference type="AlphaFoldDB" id="A0AAV8XWK1"/>
<reference evidence="18" key="1">
    <citation type="journal article" date="2023" name="Insect Mol. Biol.">
        <title>Genome sequencing provides insights into the evolution of gene families encoding plant cell wall-degrading enzymes in longhorned beetles.</title>
        <authorList>
            <person name="Shin N.R."/>
            <person name="Okamura Y."/>
            <person name="Kirsch R."/>
            <person name="Pauchet Y."/>
        </authorList>
    </citation>
    <scope>NUCLEOTIDE SEQUENCE</scope>
    <source>
        <strain evidence="18">AMC_N1</strain>
    </source>
</reference>
<dbReference type="SUPFAM" id="SSF47323">
    <property type="entry name" value="Anticodon-binding domain of a subclass of class I aminoacyl-tRNA synthetases"/>
    <property type="match status" value="1"/>
</dbReference>
<proteinExistence type="inferred from homology"/>
<sequence>MFVIYSNENNPAALKLIIAKNFTNAKVDLKLVNLNDCSLRQPKHLPYLELHDDQILFMPNSAALYLFPPSDDFSPEINELLEWEATALSPTLAFLFGNSLKNEKLKGSLQGLLKKLDKKLENKHFLVGDSVTCADIVVWSILYPLYKCETLSKEHLSNFSNISKWMMKLESEIHFKNALDIFKMESGQTAYVALLSGAKYLSLSIASEPQVKEKDSPQHQVDTVTDEELDAAEKAWKKDHAQLPKLKEQKKVVLPVPGEKNIFITSALPYVNNVPHLGNIIGCVLSADVFARFSRLCNHNTLFICGTDEYGTATETKALEEGLSCKQICDKYFKIHRDIYKWFNISFDHFGRTSQPEQTQLCQDLFLQLNSNGFMFTQSVEQLHCEKCDRYLADRFVEGGCPNVGCTYEDARGDQCDGCGKLVNAVELKNPRCKICGSSPKLKSSNQFFIDLPKLEPLLHHWIKLSSPGWSNNAQVIAKSWLREGLKPRCITRDLKWGVPVPMDGFRDKVFYVWFDAPIGYMSISKSYTGNYEKWWRPQKGTDVTLYNFMAKDNVPFHSILFPAMLLGANRGYVTVSHIMATEYLNYEDGKFSKSRGVGVFGNNAQDTGIPSDVWRFYLLYVRPESQDSSFSWSDLATKNNSELLNNLGNFINRALVFAKNNFDKTVPKMVLTKVDYTLLALCTRELKGYVAALEKAKLRDGIRHILSISRHGNQYMQANQPWVLLKGSEDDKIRAGTVIGVCSNLACLLATLLHPYMPNTSASLQKQLNTTNVVITPRYVLYIIPQFGDYHPFTLRTQAGGSIAAFAKIEAATVEELKKRFAGKQETTPDKAKQKKSEAMPKNNSIPNVPANALDVKTIENEVAKQADKVRKLKTSGAEKSVWQPEVAILLDLKKKLELAQKSGSDPVRNSVGQTEQNNSADPKAVKQLEEAVAKQGSVVRELKQSGAEKSAWQPEVDKLLALKKQLAVASGEPLSTPRRVRRAKSETDLGKYT</sequence>
<feature type="region of interest" description="Disordered" evidence="15">
    <location>
        <begin position="969"/>
        <end position="995"/>
    </location>
</feature>
<dbReference type="Pfam" id="PF09334">
    <property type="entry name" value="tRNA-synt_1g"/>
    <property type="match status" value="1"/>
</dbReference>
<dbReference type="PANTHER" id="PTHR45765">
    <property type="entry name" value="METHIONINE--TRNA LIGASE"/>
    <property type="match status" value="1"/>
</dbReference>
<dbReference type="Proteomes" id="UP001162162">
    <property type="component" value="Unassembled WGS sequence"/>
</dbReference>
<keyword evidence="7 14" id="KW-0547">Nucleotide-binding</keyword>
<feature type="compositionally biased region" description="Basic and acidic residues" evidence="15">
    <location>
        <begin position="985"/>
        <end position="995"/>
    </location>
</feature>